<dbReference type="Pfam" id="PF13924">
    <property type="entry name" value="Lipocalin_5"/>
    <property type="match status" value="1"/>
</dbReference>
<evidence type="ECO:0000313" key="3">
    <source>
        <dbReference type="Proteomes" id="UP000214561"/>
    </source>
</evidence>
<proteinExistence type="predicted"/>
<gene>
    <name evidence="2" type="ORF">AFA_14185</name>
</gene>
<dbReference type="Proteomes" id="UP000214561">
    <property type="component" value="Chromosome"/>
</dbReference>
<dbReference type="EMBL" id="CP021641">
    <property type="protein sequence ID" value="ASR90503.1"/>
    <property type="molecule type" value="Genomic_DNA"/>
</dbReference>
<reference evidence="2 3" key="1">
    <citation type="submission" date="2017-05" db="EMBL/GenBank/DDBJ databases">
        <authorList>
            <person name="Qiu J.G."/>
            <person name="He J."/>
        </authorList>
    </citation>
    <scope>NUCLEOTIDE SEQUENCE [LARGE SCALE GENOMIC DNA]</scope>
    <source>
        <strain evidence="2 3">JQ135</strain>
    </source>
</reference>
<evidence type="ECO:0000259" key="1">
    <source>
        <dbReference type="Pfam" id="PF13924"/>
    </source>
</evidence>
<protein>
    <recommendedName>
        <fullName evidence="1">Lipocalin-like domain-containing protein</fullName>
    </recommendedName>
</protein>
<dbReference type="InterPro" id="IPR024311">
    <property type="entry name" value="Lipocalin-like"/>
</dbReference>
<feature type="domain" description="Lipocalin-like" evidence="1">
    <location>
        <begin position="10"/>
        <end position="137"/>
    </location>
</feature>
<dbReference type="AlphaFoldDB" id="A0AB33CVC9"/>
<sequence>MAHTLRNKLIGVWQLQSFEFVPADGSPRYPGLGPNPIGQLIYTETGHMGTQLGSSSRTAQDHCQSLLDTYLAYAGTFEVDEASQCVTHFVDMSLYPDWIGVPQLREARFTQDALELSTREPVMVAGKLGVGTLLWHRAEPV</sequence>
<dbReference type="KEGG" id="afq:AFA_14185"/>
<evidence type="ECO:0000313" key="2">
    <source>
        <dbReference type="EMBL" id="ASR90503.1"/>
    </source>
</evidence>
<organism evidence="2 3">
    <name type="scientific">Alcaligenes faecalis</name>
    <dbReference type="NCBI Taxonomy" id="511"/>
    <lineage>
        <taxon>Bacteria</taxon>
        <taxon>Pseudomonadati</taxon>
        <taxon>Pseudomonadota</taxon>
        <taxon>Betaproteobacteria</taxon>
        <taxon>Burkholderiales</taxon>
        <taxon>Alcaligenaceae</taxon>
        <taxon>Alcaligenes</taxon>
    </lineage>
</organism>
<accession>A0AB33CVC9</accession>
<name>A0AB33CVC9_ALCFA</name>
<dbReference type="RefSeq" id="WP_094197484.1">
    <property type="nucleotide sequence ID" value="NZ_CP021641.1"/>
</dbReference>